<gene>
    <name evidence="1" type="ORF">B0T16DRAFT_194552</name>
</gene>
<reference evidence="1" key="1">
    <citation type="submission" date="2023-06" db="EMBL/GenBank/DDBJ databases">
        <title>Genome-scale phylogeny and comparative genomics of the fungal order Sordariales.</title>
        <authorList>
            <consortium name="Lawrence Berkeley National Laboratory"/>
            <person name="Hensen N."/>
            <person name="Bonometti L."/>
            <person name="Westerberg I."/>
            <person name="Brannstrom I.O."/>
            <person name="Guillou S."/>
            <person name="Cros-Aarteil S."/>
            <person name="Calhoun S."/>
            <person name="Haridas S."/>
            <person name="Kuo A."/>
            <person name="Mondo S."/>
            <person name="Pangilinan J."/>
            <person name="Riley R."/>
            <person name="Labutti K."/>
            <person name="Andreopoulos B."/>
            <person name="Lipzen A."/>
            <person name="Chen C."/>
            <person name="Yanf M."/>
            <person name="Daum C."/>
            <person name="Ng V."/>
            <person name="Clum A."/>
            <person name="Steindorff A."/>
            <person name="Ohm R."/>
            <person name="Martin F."/>
            <person name="Silar P."/>
            <person name="Natvig D."/>
            <person name="Lalanne C."/>
            <person name="Gautier V."/>
            <person name="Ament-Velasquez S.L."/>
            <person name="Kruys A."/>
            <person name="Hutchinson M.I."/>
            <person name="Powell A.J."/>
            <person name="Barry K."/>
            <person name="Miller A.N."/>
            <person name="Grigoriev I.V."/>
            <person name="Debuchy R."/>
            <person name="Gladieux P."/>
            <person name="Thoren M.H."/>
            <person name="Johannesson H."/>
        </authorList>
    </citation>
    <scope>NUCLEOTIDE SEQUENCE</scope>
    <source>
        <strain evidence="1">SMH2532-1</strain>
    </source>
</reference>
<proteinExistence type="predicted"/>
<dbReference type="Proteomes" id="UP001174936">
    <property type="component" value="Unassembled WGS sequence"/>
</dbReference>
<keyword evidence="2" id="KW-1185">Reference proteome</keyword>
<protein>
    <submittedName>
        <fullName evidence="1">Uncharacterized protein</fullName>
    </submittedName>
</protein>
<sequence length="156" mass="18164">MGVECGFDVYPPLGPDDQGVYKAFLEEITQKYKQAVHPNTGEPLIKIVGTPGTKNAYINFAVGEGPFLPYNHEYFMRFESKLVRRDSVMPYLKEVYLIARQYFPDKVQFWVSGASPTLIQIMERIPDMMTEEGPAHMREEYYKVRDELWRLKGKDE</sequence>
<organism evidence="1 2">
    <name type="scientific">Cercophora newfieldiana</name>
    <dbReference type="NCBI Taxonomy" id="92897"/>
    <lineage>
        <taxon>Eukaryota</taxon>
        <taxon>Fungi</taxon>
        <taxon>Dikarya</taxon>
        <taxon>Ascomycota</taxon>
        <taxon>Pezizomycotina</taxon>
        <taxon>Sordariomycetes</taxon>
        <taxon>Sordariomycetidae</taxon>
        <taxon>Sordariales</taxon>
        <taxon>Lasiosphaeriaceae</taxon>
        <taxon>Cercophora</taxon>
    </lineage>
</organism>
<accession>A0AA39Y1V6</accession>
<dbReference type="AlphaFoldDB" id="A0AA39Y1V6"/>
<evidence type="ECO:0000313" key="1">
    <source>
        <dbReference type="EMBL" id="KAK0644229.1"/>
    </source>
</evidence>
<comment type="caution">
    <text evidence="1">The sequence shown here is derived from an EMBL/GenBank/DDBJ whole genome shotgun (WGS) entry which is preliminary data.</text>
</comment>
<name>A0AA39Y1V6_9PEZI</name>
<dbReference type="EMBL" id="JAULSV010000005">
    <property type="protein sequence ID" value="KAK0644229.1"/>
    <property type="molecule type" value="Genomic_DNA"/>
</dbReference>
<evidence type="ECO:0000313" key="2">
    <source>
        <dbReference type="Proteomes" id="UP001174936"/>
    </source>
</evidence>